<evidence type="ECO:0000313" key="1">
    <source>
        <dbReference type="EMBL" id="AUX91768.1"/>
    </source>
</evidence>
<protein>
    <submittedName>
        <fullName evidence="1">Uncharacterized protein</fullName>
    </submittedName>
</protein>
<name>A0A2L0IAZ4_9GAMM</name>
<proteinExistence type="predicted"/>
<evidence type="ECO:0000313" key="2">
    <source>
        <dbReference type="Proteomes" id="UP000238365"/>
    </source>
</evidence>
<sequence length="105" mass="11693">MPGDKGGPAVAQGRFCRRLSDTARSVRFSPRQRFTAICANTAPPLSATRFQSYRIVGRPRRGDLPAGLISLIIDRRHSSLFVFIRLIGGGAKKQGKRRANMRRKI</sequence>
<accession>A0A2L0IAZ4</accession>
<organism evidence="1 2">
    <name type="scientific">Mixta gaviniae</name>
    <dbReference type="NCBI Taxonomy" id="665914"/>
    <lineage>
        <taxon>Bacteria</taxon>
        <taxon>Pseudomonadati</taxon>
        <taxon>Pseudomonadota</taxon>
        <taxon>Gammaproteobacteria</taxon>
        <taxon>Enterobacterales</taxon>
        <taxon>Erwiniaceae</taxon>
        <taxon>Mixta</taxon>
    </lineage>
</organism>
<keyword evidence="2" id="KW-1185">Reference proteome</keyword>
<reference evidence="1 2" key="1">
    <citation type="submission" date="2018-01" db="EMBL/GenBank/DDBJ databases">
        <title>Complete and assembled Genome of Pantoea gaviniae DSM22758T.</title>
        <authorList>
            <person name="Stevens M.J.A."/>
            <person name="Zurfluh K."/>
            <person name="Stephan R."/>
        </authorList>
    </citation>
    <scope>NUCLEOTIDE SEQUENCE [LARGE SCALE GENOMIC DNA]</scope>
    <source>
        <strain evidence="1 2">DSM 22758</strain>
    </source>
</reference>
<dbReference type="KEGG" id="pgz:C2E15_00740"/>
<dbReference type="EMBL" id="CP026377">
    <property type="protein sequence ID" value="AUX91768.1"/>
    <property type="molecule type" value="Genomic_DNA"/>
</dbReference>
<gene>
    <name evidence="1" type="ORF">C2E15_00740</name>
</gene>
<dbReference type="AlphaFoldDB" id="A0A2L0IAZ4"/>
<dbReference type="Proteomes" id="UP000238365">
    <property type="component" value="Chromosome"/>
</dbReference>